<dbReference type="EMBL" id="JADBEF010000001">
    <property type="protein sequence ID" value="MBE1560474.1"/>
    <property type="molecule type" value="Genomic_DNA"/>
</dbReference>
<feature type="domain" description="OmpR/PhoB-type" evidence="3">
    <location>
        <begin position="54"/>
        <end position="166"/>
    </location>
</feature>
<dbReference type="Gene3D" id="1.10.10.10">
    <property type="entry name" value="Winged helix-like DNA-binding domain superfamily/Winged helix DNA-binding domain"/>
    <property type="match status" value="1"/>
</dbReference>
<dbReference type="SMART" id="SM00862">
    <property type="entry name" value="Trans_reg_C"/>
    <property type="match status" value="1"/>
</dbReference>
<dbReference type="GO" id="GO:0003677">
    <property type="term" value="F:DNA binding"/>
    <property type="evidence" value="ECO:0007669"/>
    <property type="project" value="UniProtKB-KW"/>
</dbReference>
<dbReference type="PROSITE" id="PS51755">
    <property type="entry name" value="OMPR_PHOB"/>
    <property type="match status" value="1"/>
</dbReference>
<feature type="DNA-binding region" description="OmpR/PhoB-type" evidence="2">
    <location>
        <begin position="54"/>
        <end position="166"/>
    </location>
</feature>
<protein>
    <submittedName>
        <fullName evidence="4">DNA-binding response OmpR family regulator</fullName>
    </submittedName>
</protein>
<keyword evidence="1 2" id="KW-0238">DNA-binding</keyword>
<evidence type="ECO:0000313" key="4">
    <source>
        <dbReference type="EMBL" id="MBE1560474.1"/>
    </source>
</evidence>
<dbReference type="SUPFAM" id="SSF46894">
    <property type="entry name" value="C-terminal effector domain of the bipartite response regulators"/>
    <property type="match status" value="1"/>
</dbReference>
<dbReference type="InterPro" id="IPR016032">
    <property type="entry name" value="Sig_transdc_resp-reg_C-effctor"/>
</dbReference>
<accession>A0ABR9KEQ5</accession>
<evidence type="ECO:0000313" key="5">
    <source>
        <dbReference type="Proteomes" id="UP000661607"/>
    </source>
</evidence>
<dbReference type="RefSeq" id="WP_225958652.1">
    <property type="nucleotide sequence ID" value="NZ_BAAASY010000040.1"/>
</dbReference>
<comment type="caution">
    <text evidence="4">The sequence shown here is derived from an EMBL/GenBank/DDBJ whole genome shotgun (WGS) entry which is preliminary data.</text>
</comment>
<organism evidence="4 5">
    <name type="scientific">Nonomuraea africana</name>
    <dbReference type="NCBI Taxonomy" id="46171"/>
    <lineage>
        <taxon>Bacteria</taxon>
        <taxon>Bacillati</taxon>
        <taxon>Actinomycetota</taxon>
        <taxon>Actinomycetes</taxon>
        <taxon>Streptosporangiales</taxon>
        <taxon>Streptosporangiaceae</taxon>
        <taxon>Nonomuraea</taxon>
    </lineage>
</organism>
<evidence type="ECO:0000256" key="2">
    <source>
        <dbReference type="PROSITE-ProRule" id="PRU01091"/>
    </source>
</evidence>
<dbReference type="Proteomes" id="UP000661607">
    <property type="component" value="Unassembled WGS sequence"/>
</dbReference>
<dbReference type="Pfam" id="PF00486">
    <property type="entry name" value="Trans_reg_C"/>
    <property type="match status" value="1"/>
</dbReference>
<keyword evidence="5" id="KW-1185">Reference proteome</keyword>
<reference evidence="4 5" key="1">
    <citation type="submission" date="2020-10" db="EMBL/GenBank/DDBJ databases">
        <title>Sequencing the genomes of 1000 actinobacteria strains.</title>
        <authorList>
            <person name="Klenk H.-P."/>
        </authorList>
    </citation>
    <scope>NUCLEOTIDE SEQUENCE [LARGE SCALE GENOMIC DNA]</scope>
    <source>
        <strain evidence="4 5">DSM 43748</strain>
    </source>
</reference>
<evidence type="ECO:0000256" key="1">
    <source>
        <dbReference type="ARBA" id="ARBA00023125"/>
    </source>
</evidence>
<gene>
    <name evidence="4" type="ORF">H4W81_003253</name>
</gene>
<dbReference type="CDD" id="cd00383">
    <property type="entry name" value="trans_reg_C"/>
    <property type="match status" value="1"/>
</dbReference>
<evidence type="ECO:0000259" key="3">
    <source>
        <dbReference type="PROSITE" id="PS51755"/>
    </source>
</evidence>
<proteinExistence type="predicted"/>
<dbReference type="InterPro" id="IPR036388">
    <property type="entry name" value="WH-like_DNA-bd_sf"/>
</dbReference>
<name>A0ABR9KEQ5_9ACTN</name>
<sequence length="169" mass="19443">MRSTHKDIDVVLVRWPAEESRREYFRAMGVPRLLIVEGGSKPPFCGDAKEDWVRPPISRDDLEARVATLRARVRVDRVPEVDPIGVIRYASRSAAISPTEADLLQCLVNRFGDVVRREELEQCLPERSGRSLRNALDLHIMRIRRRIQPLGLVIRTVWGLGYQLELHEV</sequence>
<dbReference type="InterPro" id="IPR001867">
    <property type="entry name" value="OmpR/PhoB-type_DNA-bd"/>
</dbReference>